<feature type="transmembrane region" description="Helical" evidence="8">
    <location>
        <begin position="89"/>
        <end position="108"/>
    </location>
</feature>
<accession>A0A177CEW4</accession>
<feature type="compositionally biased region" description="Basic and acidic residues" evidence="7">
    <location>
        <begin position="152"/>
        <end position="169"/>
    </location>
</feature>
<evidence type="ECO:0000256" key="5">
    <source>
        <dbReference type="ARBA" id="ARBA00023065"/>
    </source>
</evidence>
<feature type="transmembrane region" description="Helical" evidence="8">
    <location>
        <begin position="324"/>
        <end position="353"/>
    </location>
</feature>
<feature type="transmembrane region" description="Helical" evidence="8">
    <location>
        <begin position="398"/>
        <end position="417"/>
    </location>
</feature>
<evidence type="ECO:0000313" key="10">
    <source>
        <dbReference type="Proteomes" id="UP000077069"/>
    </source>
</evidence>
<dbReference type="InterPro" id="IPR003445">
    <property type="entry name" value="Cat_transpt"/>
</dbReference>
<dbReference type="OrthoDB" id="9999863at2759"/>
<dbReference type="PANTHER" id="PTHR31064">
    <property type="entry name" value="POTASSIUM TRANSPORT PROTEIN DDB_G0292412-RELATED"/>
    <property type="match status" value="1"/>
</dbReference>
<gene>
    <name evidence="9" type="ORF">CC84DRAFT_1217152</name>
</gene>
<dbReference type="InterPro" id="IPR051143">
    <property type="entry name" value="TrkH_K-transport"/>
</dbReference>
<keyword evidence="4 8" id="KW-1133">Transmembrane helix</keyword>
<evidence type="ECO:0000256" key="1">
    <source>
        <dbReference type="ARBA" id="ARBA00004141"/>
    </source>
</evidence>
<dbReference type="GO" id="GO:0005886">
    <property type="term" value="C:plasma membrane"/>
    <property type="evidence" value="ECO:0007669"/>
    <property type="project" value="TreeGrafter"/>
</dbReference>
<feature type="compositionally biased region" description="Basic residues" evidence="7">
    <location>
        <begin position="126"/>
        <end position="145"/>
    </location>
</feature>
<dbReference type="Pfam" id="PF02386">
    <property type="entry name" value="TrkH"/>
    <property type="match status" value="1"/>
</dbReference>
<feature type="transmembrane region" description="Helical" evidence="8">
    <location>
        <begin position="605"/>
        <end position="622"/>
    </location>
</feature>
<evidence type="ECO:0000256" key="4">
    <source>
        <dbReference type="ARBA" id="ARBA00022989"/>
    </source>
</evidence>
<evidence type="ECO:0000256" key="6">
    <source>
        <dbReference type="ARBA" id="ARBA00023136"/>
    </source>
</evidence>
<evidence type="ECO:0000256" key="8">
    <source>
        <dbReference type="SAM" id="Phobius"/>
    </source>
</evidence>
<dbReference type="RefSeq" id="XP_018036211.1">
    <property type="nucleotide sequence ID" value="XM_018182869.1"/>
</dbReference>
<proteinExistence type="predicted"/>
<keyword evidence="6 8" id="KW-0472">Membrane</keyword>
<feature type="transmembrane region" description="Helical" evidence="8">
    <location>
        <begin position="514"/>
        <end position="537"/>
    </location>
</feature>
<organism evidence="9 10">
    <name type="scientific">Paraphaeosphaeria sporulosa</name>
    <dbReference type="NCBI Taxonomy" id="1460663"/>
    <lineage>
        <taxon>Eukaryota</taxon>
        <taxon>Fungi</taxon>
        <taxon>Dikarya</taxon>
        <taxon>Ascomycota</taxon>
        <taxon>Pezizomycotina</taxon>
        <taxon>Dothideomycetes</taxon>
        <taxon>Pleosporomycetidae</taxon>
        <taxon>Pleosporales</taxon>
        <taxon>Massarineae</taxon>
        <taxon>Didymosphaeriaceae</taxon>
        <taxon>Paraphaeosphaeria</taxon>
    </lineage>
</organism>
<dbReference type="STRING" id="1460663.A0A177CEW4"/>
<dbReference type="GO" id="GO:0140107">
    <property type="term" value="F:high-affinity potassium ion transmembrane transporter activity"/>
    <property type="evidence" value="ECO:0007669"/>
    <property type="project" value="TreeGrafter"/>
</dbReference>
<keyword evidence="2" id="KW-0813">Transport</keyword>
<evidence type="ECO:0000313" key="9">
    <source>
        <dbReference type="EMBL" id="OAG05846.1"/>
    </source>
</evidence>
<sequence>MLLSRVPNAGPLRRARRIVHGWMPSLNFITLHYIYFVGTCLVSSGIFYAASTPPRSVSYTDSLFLVTSAMTEAGLNTVNLSSLNTFQQFMLFFLIMIGSAIFVSAFVVQVRMRAFEHRFEYVAERRRRRSDRPRRGSRSLARRISRSLSRSGARDSQDDHRSPVDDHPKPMVGDTDEGSIVADIDTRPAEQAQLSSSSRPHLITYRSDAGDEIRVEPASSQDSGAPAHITFEPDVYHRAQESSSTQRHLNRFMMGVGAEPHANIKRLPQTSASAATGDFQSDVATVLSNNNLPFESSGILSRNSQFHHLTEEEREQLGGYEYRAVILLSWLVPAYYILFQLFGCIGLGAYVAMNKPMVTRANGLNPWWVGAFNAVSAFNNSGMSLLDANMVAFQKSAYMLITMGLLILAGNTAYPIFLRLIVWTSLKLVPKCERFEDFRKTLQFLLDHPRRCYTNMFPSRHTWWLLACLICLNGVDWAAFEILNIGNTDITGDLSTGYEVLDGLFQALAVRSGGFYVVTIALLPIALQVLYVIMMYISVYPVVITMRNSNVYEERSLGIYTDDPGYAASQASSAGILGKLRRKVTGEAFEHTKSYFVRQQLRAQLAHDLWSVVLAIFLIMIIEGSNFKAHPAEYSVFNVVFETVSAYGLYVLHFNLLQNRSAHGGVVFTTFKVFKGLFDGRGSWLDFDPSVFSIRLYSAPLAVDTISMRDFIATIKLWDRFAVHMQGSVLKQVTHYPGLVRLQLFILLCELLRDFLDHGYLRFPGVWLSAHGHIQSVFFPHSDPSTVAPEFHGLDEKELQLLAIREAERQRSLWLQTPSRKGTFGLIPDECMERENFLLLECWHVLLMHLFSSEMLNNPKPLALVVQRE</sequence>
<name>A0A177CEW4_9PLEO</name>
<feature type="transmembrane region" description="Helical" evidence="8">
    <location>
        <begin position="21"/>
        <end position="50"/>
    </location>
</feature>
<dbReference type="InParanoid" id="A0A177CEW4"/>
<feature type="transmembrane region" description="Helical" evidence="8">
    <location>
        <begin position="365"/>
        <end position="386"/>
    </location>
</feature>
<keyword evidence="5" id="KW-0406">Ion transport</keyword>
<keyword evidence="3 8" id="KW-0812">Transmembrane</keyword>
<dbReference type="AlphaFoldDB" id="A0A177CEW4"/>
<dbReference type="GO" id="GO:1990573">
    <property type="term" value="P:potassium ion import across plasma membrane"/>
    <property type="evidence" value="ECO:0007669"/>
    <property type="project" value="TreeGrafter"/>
</dbReference>
<protein>
    <submittedName>
        <fullName evidence="9">TrkH-domain-containing protein</fullName>
    </submittedName>
</protein>
<comment type="subcellular location">
    <subcellularLocation>
        <location evidence="1">Membrane</location>
        <topology evidence="1">Multi-pass membrane protein</topology>
    </subcellularLocation>
</comment>
<evidence type="ECO:0000256" key="2">
    <source>
        <dbReference type="ARBA" id="ARBA00022448"/>
    </source>
</evidence>
<dbReference type="PANTHER" id="PTHR31064:SF37">
    <property type="entry name" value="TRANSPORTER, PUTATIVE (EUROFUNG)-RELATED"/>
    <property type="match status" value="1"/>
</dbReference>
<evidence type="ECO:0000256" key="7">
    <source>
        <dbReference type="SAM" id="MobiDB-lite"/>
    </source>
</evidence>
<dbReference type="GeneID" id="28766355"/>
<dbReference type="EMBL" id="KV441552">
    <property type="protein sequence ID" value="OAG05846.1"/>
    <property type="molecule type" value="Genomic_DNA"/>
</dbReference>
<feature type="region of interest" description="Disordered" evidence="7">
    <location>
        <begin position="126"/>
        <end position="177"/>
    </location>
</feature>
<reference evidence="9 10" key="1">
    <citation type="submission" date="2016-05" db="EMBL/GenBank/DDBJ databases">
        <title>Comparative analysis of secretome profiles of manganese(II)-oxidizing ascomycete fungi.</title>
        <authorList>
            <consortium name="DOE Joint Genome Institute"/>
            <person name="Zeiner C.A."/>
            <person name="Purvine S.O."/>
            <person name="Zink E.M."/>
            <person name="Wu S."/>
            <person name="Pasa-Tolic L."/>
            <person name="Chaput D.L."/>
            <person name="Haridas S."/>
            <person name="Grigoriev I.V."/>
            <person name="Santelli C.M."/>
            <person name="Hansel C.M."/>
        </authorList>
    </citation>
    <scope>NUCLEOTIDE SEQUENCE [LARGE SCALE GENOMIC DNA]</scope>
    <source>
        <strain evidence="9 10">AP3s5-JAC2a</strain>
    </source>
</reference>
<keyword evidence="10" id="KW-1185">Reference proteome</keyword>
<evidence type="ECO:0000256" key="3">
    <source>
        <dbReference type="ARBA" id="ARBA00022692"/>
    </source>
</evidence>
<feature type="transmembrane region" description="Helical" evidence="8">
    <location>
        <begin position="634"/>
        <end position="652"/>
    </location>
</feature>
<dbReference type="GO" id="GO:0030007">
    <property type="term" value="P:intracellular potassium ion homeostasis"/>
    <property type="evidence" value="ECO:0007669"/>
    <property type="project" value="TreeGrafter"/>
</dbReference>
<dbReference type="Proteomes" id="UP000077069">
    <property type="component" value="Unassembled WGS sequence"/>
</dbReference>